<feature type="region of interest" description="Disordered" evidence="2">
    <location>
        <begin position="84"/>
        <end position="195"/>
    </location>
</feature>
<keyword evidence="5" id="KW-1185">Reference proteome</keyword>
<dbReference type="PROSITE" id="PS50013">
    <property type="entry name" value="CHROMO_2"/>
    <property type="match status" value="2"/>
</dbReference>
<dbReference type="SMART" id="SM00298">
    <property type="entry name" value="CHROMO"/>
    <property type="match status" value="2"/>
</dbReference>
<feature type="compositionally biased region" description="Acidic residues" evidence="2">
    <location>
        <begin position="186"/>
        <end position="195"/>
    </location>
</feature>
<dbReference type="InterPro" id="IPR023780">
    <property type="entry name" value="Chromo_domain"/>
</dbReference>
<dbReference type="InterPro" id="IPR000953">
    <property type="entry name" value="Chromo/chromo_shadow_dom"/>
</dbReference>
<sequence length="312" mass="35968">METFLSMFSPRKQPPAEPPKPLPHPRSQTYSKKDRVRTKRALDRMSVSDTHSPQRSRTSNASSTNDTTGEISFLSQQETTVVMDTEADAAPAHSSPVVRSSPAVRRAINSSPAVRSSPAARKSASPIVRRRPGRSTPAKRSRSSLLKQDVEMADVQPEEDEPAEEEHQQEDTEGEDEPAQEHQQEDAEEDEEQEYTFDRIVKHRWADNHIQLRIEWEEGPATWEPEENFHRDAPDALFEYWRSKGGRPNNPKHPDMYDIFAIRKHTKNKQKLLVEWVGYEPSEMTWMPRKVVEETAKEMVDEYMSKLKPKKK</sequence>
<evidence type="ECO:0000313" key="4">
    <source>
        <dbReference type="EMBL" id="KAF4470940.1"/>
    </source>
</evidence>
<dbReference type="GO" id="GO:0006338">
    <property type="term" value="P:chromatin remodeling"/>
    <property type="evidence" value="ECO:0007669"/>
    <property type="project" value="UniProtKB-ARBA"/>
</dbReference>
<proteinExistence type="predicted"/>
<feature type="domain" description="Chromo" evidence="3">
    <location>
        <begin position="257"/>
        <end position="312"/>
    </location>
</feature>
<feature type="region of interest" description="Disordered" evidence="2">
    <location>
        <begin position="1"/>
        <end position="72"/>
    </location>
</feature>
<evidence type="ECO:0000313" key="5">
    <source>
        <dbReference type="Proteomes" id="UP000554235"/>
    </source>
</evidence>
<gene>
    <name evidence="4" type="ORF">FALBO_2155</name>
</gene>
<dbReference type="Gene3D" id="2.40.50.40">
    <property type="match status" value="2"/>
</dbReference>
<dbReference type="SUPFAM" id="SSF54160">
    <property type="entry name" value="Chromo domain-like"/>
    <property type="match status" value="2"/>
</dbReference>
<evidence type="ECO:0000256" key="1">
    <source>
        <dbReference type="ARBA" id="ARBA00011353"/>
    </source>
</evidence>
<organism evidence="4 5">
    <name type="scientific">Fusarium albosuccineum</name>
    <dbReference type="NCBI Taxonomy" id="1237068"/>
    <lineage>
        <taxon>Eukaryota</taxon>
        <taxon>Fungi</taxon>
        <taxon>Dikarya</taxon>
        <taxon>Ascomycota</taxon>
        <taxon>Pezizomycotina</taxon>
        <taxon>Sordariomycetes</taxon>
        <taxon>Hypocreomycetidae</taxon>
        <taxon>Hypocreales</taxon>
        <taxon>Nectriaceae</taxon>
        <taxon>Fusarium</taxon>
        <taxon>Fusarium decemcellulare species complex</taxon>
    </lineage>
</organism>
<dbReference type="EMBL" id="JAADYS010000271">
    <property type="protein sequence ID" value="KAF4470940.1"/>
    <property type="molecule type" value="Genomic_DNA"/>
</dbReference>
<comment type="subunit">
    <text evidence="1">Component of the NuA4 histone acetyltransferase complex.</text>
</comment>
<dbReference type="AlphaFoldDB" id="A0A8H4PFQ0"/>
<evidence type="ECO:0000259" key="3">
    <source>
        <dbReference type="PROSITE" id="PS50013"/>
    </source>
</evidence>
<dbReference type="Proteomes" id="UP000554235">
    <property type="component" value="Unassembled WGS sequence"/>
</dbReference>
<dbReference type="CDD" id="cd00024">
    <property type="entry name" value="CD_CSD"/>
    <property type="match status" value="1"/>
</dbReference>
<name>A0A8H4PFQ0_9HYPO</name>
<feature type="compositionally biased region" description="Low complexity" evidence="2">
    <location>
        <begin position="89"/>
        <end position="126"/>
    </location>
</feature>
<feature type="compositionally biased region" description="Basic residues" evidence="2">
    <location>
        <begin position="128"/>
        <end position="142"/>
    </location>
</feature>
<reference evidence="4 5" key="1">
    <citation type="submission" date="2020-01" db="EMBL/GenBank/DDBJ databases">
        <title>Identification and distribution of gene clusters putatively required for synthesis of sphingolipid metabolism inhibitors in phylogenetically diverse species of the filamentous fungus Fusarium.</title>
        <authorList>
            <person name="Kim H.-S."/>
            <person name="Busman M."/>
            <person name="Brown D.W."/>
            <person name="Divon H."/>
            <person name="Uhlig S."/>
            <person name="Proctor R.H."/>
        </authorList>
    </citation>
    <scope>NUCLEOTIDE SEQUENCE [LARGE SCALE GENOMIC DNA]</scope>
    <source>
        <strain evidence="4 5">NRRL 20459</strain>
    </source>
</reference>
<dbReference type="OrthoDB" id="433924at2759"/>
<accession>A0A8H4PFQ0</accession>
<feature type="domain" description="Chromo" evidence="3">
    <location>
        <begin position="195"/>
        <end position="252"/>
    </location>
</feature>
<feature type="compositionally biased region" description="Polar residues" evidence="2">
    <location>
        <begin position="47"/>
        <end position="72"/>
    </location>
</feature>
<comment type="caution">
    <text evidence="4">The sequence shown here is derived from an EMBL/GenBank/DDBJ whole genome shotgun (WGS) entry which is preliminary data.</text>
</comment>
<evidence type="ECO:0000256" key="2">
    <source>
        <dbReference type="SAM" id="MobiDB-lite"/>
    </source>
</evidence>
<dbReference type="Pfam" id="PF00385">
    <property type="entry name" value="Chromo"/>
    <property type="match status" value="1"/>
</dbReference>
<dbReference type="InterPro" id="IPR016197">
    <property type="entry name" value="Chromo-like_dom_sf"/>
</dbReference>
<feature type="compositionally biased region" description="Pro residues" evidence="2">
    <location>
        <begin position="12"/>
        <end position="24"/>
    </location>
</feature>
<protein>
    <submittedName>
        <fullName evidence="4">Chromo domain-containing</fullName>
    </submittedName>
</protein>